<dbReference type="SUPFAM" id="SSF50118">
    <property type="entry name" value="Cell growth inhibitor/plasmid maintenance toxic component"/>
    <property type="match status" value="1"/>
</dbReference>
<dbReference type="InterPro" id="IPR003477">
    <property type="entry name" value="PemK-like"/>
</dbReference>
<proteinExistence type="inferred from homology"/>
<keyword evidence="3" id="KW-0255">Endonuclease</keyword>
<dbReference type="Pfam" id="PF02452">
    <property type="entry name" value="PemK_toxin"/>
    <property type="match status" value="1"/>
</dbReference>
<accession>A0A2K8SLH7</accession>
<keyword evidence="2" id="KW-1277">Toxin-antitoxin system</keyword>
<name>A0A2K8SLH7_9NOSO</name>
<evidence type="ECO:0000313" key="4">
    <source>
        <dbReference type="Proteomes" id="UP000232003"/>
    </source>
</evidence>
<sequence>MPGSNLTYRRGEIGWVNLQPTVGAEAKKIRACLIVQNDIMKLLLYLRV</sequence>
<evidence type="ECO:0000256" key="2">
    <source>
        <dbReference type="ARBA" id="ARBA00022649"/>
    </source>
</evidence>
<dbReference type="GO" id="GO:0003677">
    <property type="term" value="F:DNA binding"/>
    <property type="evidence" value="ECO:0007669"/>
    <property type="project" value="InterPro"/>
</dbReference>
<dbReference type="Proteomes" id="UP000232003">
    <property type="component" value="Chromosome"/>
</dbReference>
<comment type="similarity">
    <text evidence="1">Belongs to the PemK/MazF family.</text>
</comment>
<evidence type="ECO:0000256" key="1">
    <source>
        <dbReference type="ARBA" id="ARBA00007521"/>
    </source>
</evidence>
<gene>
    <name evidence="3" type="ORF">COO91_02170</name>
</gene>
<dbReference type="InterPro" id="IPR011067">
    <property type="entry name" value="Plasmid_toxin/cell-grow_inhib"/>
</dbReference>
<keyword evidence="3" id="KW-0378">Hydrolase</keyword>
<keyword evidence="4" id="KW-1185">Reference proteome</keyword>
<dbReference type="RefSeq" id="WP_225912505.1">
    <property type="nucleotide sequence ID" value="NZ_CAWNNC010000001.1"/>
</dbReference>
<reference evidence="3 4" key="1">
    <citation type="submission" date="2017-11" db="EMBL/GenBank/DDBJ databases">
        <title>Complete genome of a free-living desiccation-tolerant cyanobacterium and its photosynthetic adaptation to extreme terrestrial habitat.</title>
        <authorList>
            <person name="Shang J."/>
        </authorList>
    </citation>
    <scope>NUCLEOTIDE SEQUENCE [LARGE SCALE GENOMIC DNA]</scope>
    <source>
        <strain evidence="3 4">CCNUN1</strain>
    </source>
</reference>
<dbReference type="Gene3D" id="2.30.30.110">
    <property type="match status" value="1"/>
</dbReference>
<dbReference type="GO" id="GO:0004519">
    <property type="term" value="F:endonuclease activity"/>
    <property type="evidence" value="ECO:0007669"/>
    <property type="project" value="UniProtKB-KW"/>
</dbReference>
<keyword evidence="3" id="KW-0540">Nuclease</keyword>
<dbReference type="KEGG" id="nfl:COO91_02170"/>
<dbReference type="AlphaFoldDB" id="A0A2K8SLH7"/>
<evidence type="ECO:0000313" key="3">
    <source>
        <dbReference type="EMBL" id="AUB36267.1"/>
    </source>
</evidence>
<protein>
    <submittedName>
        <fullName evidence="3">mRNA-degrading endonuclease, toxin component of the MazEF toxin-antitoxin module</fullName>
    </submittedName>
</protein>
<organism evidence="3 4">
    <name type="scientific">Nostoc flagelliforme CCNUN1</name>
    <dbReference type="NCBI Taxonomy" id="2038116"/>
    <lineage>
        <taxon>Bacteria</taxon>
        <taxon>Bacillati</taxon>
        <taxon>Cyanobacteriota</taxon>
        <taxon>Cyanophyceae</taxon>
        <taxon>Nostocales</taxon>
        <taxon>Nostocaceae</taxon>
        <taxon>Nostoc</taxon>
    </lineage>
</organism>
<dbReference type="EMBL" id="CP024785">
    <property type="protein sequence ID" value="AUB36267.1"/>
    <property type="molecule type" value="Genomic_DNA"/>
</dbReference>